<gene>
    <name evidence="2" type="ORF">S01H4_50907</name>
</gene>
<comment type="caution">
    <text evidence="2">The sequence shown here is derived from an EMBL/GenBank/DDBJ whole genome shotgun (WGS) entry which is preliminary data.</text>
</comment>
<feature type="non-terminal residue" evidence="2">
    <location>
        <position position="95"/>
    </location>
</feature>
<sequence length="95" mass="10550">MKEKLRLKTIGGKIILSIVIVIAICVLFSAFIVSQVVKDQLGEKYEVDKVAATESLSYSLAPVLNLYDYKQVERIITSSLTYESIAYITVFDKGG</sequence>
<accession>X1BGY4</accession>
<proteinExistence type="predicted"/>
<feature type="transmembrane region" description="Helical" evidence="1">
    <location>
        <begin position="12"/>
        <end position="33"/>
    </location>
</feature>
<evidence type="ECO:0000256" key="1">
    <source>
        <dbReference type="SAM" id="Phobius"/>
    </source>
</evidence>
<reference evidence="2" key="1">
    <citation type="journal article" date="2014" name="Front. Microbiol.">
        <title>High frequency of phylogenetically diverse reductive dehalogenase-homologous genes in deep subseafloor sedimentary metagenomes.</title>
        <authorList>
            <person name="Kawai M."/>
            <person name="Futagami T."/>
            <person name="Toyoda A."/>
            <person name="Takaki Y."/>
            <person name="Nishi S."/>
            <person name="Hori S."/>
            <person name="Arai W."/>
            <person name="Tsubouchi T."/>
            <person name="Morono Y."/>
            <person name="Uchiyama I."/>
            <person name="Ito T."/>
            <person name="Fujiyama A."/>
            <person name="Inagaki F."/>
            <person name="Takami H."/>
        </authorList>
    </citation>
    <scope>NUCLEOTIDE SEQUENCE</scope>
    <source>
        <strain evidence="2">Expedition CK06-06</strain>
    </source>
</reference>
<organism evidence="2">
    <name type="scientific">marine sediment metagenome</name>
    <dbReference type="NCBI Taxonomy" id="412755"/>
    <lineage>
        <taxon>unclassified sequences</taxon>
        <taxon>metagenomes</taxon>
        <taxon>ecological metagenomes</taxon>
    </lineage>
</organism>
<dbReference type="AlphaFoldDB" id="X1BGY4"/>
<protein>
    <recommendedName>
        <fullName evidence="3">Single cache domain-containing protein</fullName>
    </recommendedName>
</protein>
<keyword evidence="1" id="KW-1133">Transmembrane helix</keyword>
<keyword evidence="1" id="KW-0812">Transmembrane</keyword>
<evidence type="ECO:0008006" key="3">
    <source>
        <dbReference type="Google" id="ProtNLM"/>
    </source>
</evidence>
<name>X1BGY4_9ZZZZ</name>
<evidence type="ECO:0000313" key="2">
    <source>
        <dbReference type="EMBL" id="GAG95179.1"/>
    </source>
</evidence>
<keyword evidence="1" id="KW-0472">Membrane</keyword>
<dbReference type="EMBL" id="BART01028941">
    <property type="protein sequence ID" value="GAG95179.1"/>
    <property type="molecule type" value="Genomic_DNA"/>
</dbReference>